<evidence type="ECO:0000313" key="2">
    <source>
        <dbReference type="EMBL" id="AUW42041.1"/>
    </source>
</evidence>
<dbReference type="AlphaFoldDB" id="A0A2K9Z1R4"/>
<feature type="compositionally biased region" description="Basic and acidic residues" evidence="1">
    <location>
        <begin position="232"/>
        <end position="244"/>
    </location>
</feature>
<feature type="compositionally biased region" description="Low complexity" evidence="1">
    <location>
        <begin position="218"/>
        <end position="229"/>
    </location>
</feature>
<reference evidence="2 3" key="1">
    <citation type="submission" date="2017-11" db="EMBL/GenBank/DDBJ databases">
        <title>Complete genome of Rhizobium leguminosarum Norway, an ineffective micro-symbiont.</title>
        <authorList>
            <person name="Hoffrichter A."/>
            <person name="Liang J."/>
            <person name="Brachmann A."/>
            <person name="Marin M."/>
        </authorList>
    </citation>
    <scope>NUCLEOTIDE SEQUENCE [LARGE SCALE GENOMIC DNA]</scope>
    <source>
        <strain evidence="2 3">Norway</strain>
    </source>
</reference>
<name>A0A2K9Z1R4_RHILE</name>
<evidence type="ECO:0000313" key="3">
    <source>
        <dbReference type="Proteomes" id="UP000238523"/>
    </source>
</evidence>
<feature type="region of interest" description="Disordered" evidence="1">
    <location>
        <begin position="218"/>
        <end position="244"/>
    </location>
</feature>
<accession>A0A2K9Z1R4</accession>
<proteinExistence type="predicted"/>
<protein>
    <submittedName>
        <fullName evidence="2">Uncharacterized protein</fullName>
    </submittedName>
</protein>
<dbReference type="EMBL" id="CP025012">
    <property type="protein sequence ID" value="AUW42041.1"/>
    <property type="molecule type" value="Genomic_DNA"/>
</dbReference>
<dbReference type="Proteomes" id="UP000238523">
    <property type="component" value="Chromosome"/>
</dbReference>
<organism evidence="2 3">
    <name type="scientific">Rhizobium leguminosarum</name>
    <dbReference type="NCBI Taxonomy" id="384"/>
    <lineage>
        <taxon>Bacteria</taxon>
        <taxon>Pseudomonadati</taxon>
        <taxon>Pseudomonadota</taxon>
        <taxon>Alphaproteobacteria</taxon>
        <taxon>Hyphomicrobiales</taxon>
        <taxon>Rhizobiaceae</taxon>
        <taxon>Rhizobium/Agrobacterium group</taxon>
        <taxon>Rhizobium</taxon>
    </lineage>
</organism>
<evidence type="ECO:0000256" key="1">
    <source>
        <dbReference type="SAM" id="MobiDB-lite"/>
    </source>
</evidence>
<sequence length="244" mass="27004">MWRLSAAFGPAFLPSTSSLRPSGRVTASEPCCICRSPRSASFALKGRPFTMRDMFSAVSVTASRASRFQSCALLISPPPPAFSCRLGTKPPLMIRAAAPRPLHRTLMSFRCFRKRAGLADADFRRGRRTPDQDGLGTALPDEGAEHLERFAACQHQPPLPLTQRPVERFQRMMQPPGLRSAQRTGVCCLRLSYIERDDRPPEAMGGFESLLGMYGTRGSKVSSGGKSFSWPSRHEKGRREPAFF</sequence>
<gene>
    <name evidence="2" type="ORF">CUJ84_Chr001658</name>
</gene>